<organism evidence="2 3">
    <name type="scientific">Mycoplasmopsis phocirhinis</name>
    <dbReference type="NCBI Taxonomy" id="142650"/>
    <lineage>
        <taxon>Bacteria</taxon>
        <taxon>Bacillati</taxon>
        <taxon>Mycoplasmatota</taxon>
        <taxon>Mycoplasmoidales</taxon>
        <taxon>Metamycoplasmataceae</taxon>
        <taxon>Mycoplasmopsis</taxon>
    </lineage>
</organism>
<reference evidence="2 3" key="1">
    <citation type="submission" date="2019-01" db="EMBL/GenBank/DDBJ databases">
        <title>Complete sequence and annotation of the Mycoplasma phocirhinis strain 852T genome.</title>
        <authorList>
            <person name="Frasca S.Jr."/>
            <person name="Kutish G.F."/>
            <person name="Castellanos Gell J."/>
            <person name="Michaels D.L."/>
            <person name="Brown D.R."/>
        </authorList>
    </citation>
    <scope>NUCLEOTIDE SEQUENCE [LARGE SCALE GENOMIC DNA]</scope>
    <source>
        <strain evidence="2 3">852</strain>
    </source>
</reference>
<proteinExistence type="predicted"/>
<evidence type="ECO:0000313" key="3">
    <source>
        <dbReference type="Proteomes" id="UP000289326"/>
    </source>
</evidence>
<gene>
    <name evidence="2" type="ORF">EG856_02790</name>
</gene>
<evidence type="ECO:0000313" key="2">
    <source>
        <dbReference type="EMBL" id="QBF34827.1"/>
    </source>
</evidence>
<evidence type="ECO:0000256" key="1">
    <source>
        <dbReference type="SAM" id="Coils"/>
    </source>
</evidence>
<accession>A0A4P6MTV8</accession>
<name>A0A4P6MTV8_9BACT</name>
<dbReference type="AlphaFoldDB" id="A0A4P6MTV8"/>
<protein>
    <submittedName>
        <fullName evidence="2">Uncharacterized protein</fullName>
    </submittedName>
</protein>
<dbReference type="KEGG" id="mphi:EG856_02790"/>
<dbReference type="OrthoDB" id="395331at2"/>
<keyword evidence="3" id="KW-1185">Reference proteome</keyword>
<dbReference type="Proteomes" id="UP000289326">
    <property type="component" value="Chromosome"/>
</dbReference>
<feature type="coiled-coil region" evidence="1">
    <location>
        <begin position="13"/>
        <end position="56"/>
    </location>
</feature>
<keyword evidence="1" id="KW-0175">Coiled coil</keyword>
<dbReference type="RefSeq" id="WP_130429604.1">
    <property type="nucleotide sequence ID" value="NZ_CP034841.1"/>
</dbReference>
<dbReference type="EMBL" id="CP034841">
    <property type="protein sequence ID" value="QBF34827.1"/>
    <property type="molecule type" value="Genomic_DNA"/>
</dbReference>
<sequence>MSHSAFISFEINIDTEKRELADIKNNLINVSNLINSHLVKNEINKLLLQVKQIEDELINIGQIKGERVNGNYDNKDTLIQKYNLRKSNLIKIVQNMSINVSYDDIVNERTHLINNLIVSNGFLSKLVLQRLEESRMEFTADNFNLILDQIKQETIDTEKHASLKEELKNYVLSQKIDPKLKGSLLNEFMFINNYQELSDYAPYVKEVINQYNEALNKNKIYTTIFKKYKYTNKSIEFIIQKDNQNKTKPRYLFISKFKNTSLNGNAFTLNLNFDGSVSYEIGDYERHMCWSLAQNVEQDLNEFGYVKNKQIITRAISGARPLSKERKMKVNTKND</sequence>